<keyword evidence="1" id="KW-0812">Transmembrane</keyword>
<keyword evidence="3" id="KW-1185">Reference proteome</keyword>
<feature type="transmembrane region" description="Helical" evidence="1">
    <location>
        <begin position="54"/>
        <end position="75"/>
    </location>
</feature>
<keyword evidence="1" id="KW-0472">Membrane</keyword>
<dbReference type="Proteomes" id="UP001177003">
    <property type="component" value="Chromosome 4"/>
</dbReference>
<accession>A0AA36E0C8</accession>
<keyword evidence="1" id="KW-1133">Transmembrane helix</keyword>
<gene>
    <name evidence="2" type="ORF">LSALG_LOCUS18099</name>
</gene>
<evidence type="ECO:0000256" key="1">
    <source>
        <dbReference type="SAM" id="Phobius"/>
    </source>
</evidence>
<name>A0AA36E0C8_LACSI</name>
<dbReference type="PANTHER" id="PTHR34375:SF2">
    <property type="entry name" value="GATA ZINC FINGER PROTEIN"/>
    <property type="match status" value="1"/>
</dbReference>
<evidence type="ECO:0000313" key="2">
    <source>
        <dbReference type="EMBL" id="CAI9278216.1"/>
    </source>
</evidence>
<dbReference type="PANTHER" id="PTHR34375">
    <property type="entry name" value="GATA ZINC FINGER PROTEIN-RELATED"/>
    <property type="match status" value="1"/>
</dbReference>
<dbReference type="EMBL" id="OX465080">
    <property type="protein sequence ID" value="CAI9278216.1"/>
    <property type="molecule type" value="Genomic_DNA"/>
</dbReference>
<evidence type="ECO:0000313" key="3">
    <source>
        <dbReference type="Proteomes" id="UP001177003"/>
    </source>
</evidence>
<protein>
    <submittedName>
        <fullName evidence="2">Uncharacterized protein</fullName>
    </submittedName>
</protein>
<sequence>MPDLNFLIFKAIDKAGLTPSTLLRTSLIFVLEDSVTKNSSQFQKDLGLLYHNGYAYVHGGSPSVPIISVVIFVVIDDKAEGKKKRPTERIWMLNYHCSCNLLGIFEGALKGDVSFFSSDFSLILIFPGRRDVERDESICKIRQTFDLIMLQVRGLISKNGFFDC</sequence>
<dbReference type="AlphaFoldDB" id="A0AA36E0C8"/>
<organism evidence="2 3">
    <name type="scientific">Lactuca saligna</name>
    <name type="common">Willowleaf lettuce</name>
    <dbReference type="NCBI Taxonomy" id="75948"/>
    <lineage>
        <taxon>Eukaryota</taxon>
        <taxon>Viridiplantae</taxon>
        <taxon>Streptophyta</taxon>
        <taxon>Embryophyta</taxon>
        <taxon>Tracheophyta</taxon>
        <taxon>Spermatophyta</taxon>
        <taxon>Magnoliopsida</taxon>
        <taxon>eudicotyledons</taxon>
        <taxon>Gunneridae</taxon>
        <taxon>Pentapetalae</taxon>
        <taxon>asterids</taxon>
        <taxon>campanulids</taxon>
        <taxon>Asterales</taxon>
        <taxon>Asteraceae</taxon>
        <taxon>Cichorioideae</taxon>
        <taxon>Cichorieae</taxon>
        <taxon>Lactucinae</taxon>
        <taxon>Lactuca</taxon>
    </lineage>
</organism>
<proteinExistence type="predicted"/>
<reference evidence="2" key="1">
    <citation type="submission" date="2023-04" db="EMBL/GenBank/DDBJ databases">
        <authorList>
            <person name="Vijverberg K."/>
            <person name="Xiong W."/>
            <person name="Schranz E."/>
        </authorList>
    </citation>
    <scope>NUCLEOTIDE SEQUENCE</scope>
</reference>